<dbReference type="EMBL" id="BGZK01000257">
    <property type="protein sequence ID" value="GBP32294.1"/>
    <property type="molecule type" value="Genomic_DNA"/>
</dbReference>
<proteinExistence type="predicted"/>
<dbReference type="InterPro" id="IPR054465">
    <property type="entry name" value="Integrase_p58-like_C"/>
</dbReference>
<sequence>MGGIATEMGGTFRAVTRINDVTYRIERRPKGTKNIVHVDGQSEAEISDLNRKQVEKAPTQIASEVTILSAEPLTISSMKNEMERRET</sequence>
<evidence type="ECO:0000313" key="2">
    <source>
        <dbReference type="EMBL" id="GBP32294.1"/>
    </source>
</evidence>
<protein>
    <recommendedName>
        <fullName evidence="1">Integrase p58-like C-terminal domain-containing protein</fullName>
    </recommendedName>
</protein>
<feature type="domain" description="Integrase p58-like C-terminal" evidence="1">
    <location>
        <begin position="13"/>
        <end position="39"/>
    </location>
</feature>
<accession>A0A4C1V2I1</accession>
<keyword evidence="3" id="KW-1185">Reference proteome</keyword>
<gene>
    <name evidence="2" type="ORF">EVAR_86126_1</name>
</gene>
<evidence type="ECO:0000313" key="3">
    <source>
        <dbReference type="Proteomes" id="UP000299102"/>
    </source>
</evidence>
<dbReference type="Pfam" id="PF22938">
    <property type="entry name" value="Integrase_p58_C"/>
    <property type="match status" value="1"/>
</dbReference>
<organism evidence="2 3">
    <name type="scientific">Eumeta variegata</name>
    <name type="common">Bagworm moth</name>
    <name type="synonym">Eumeta japonica</name>
    <dbReference type="NCBI Taxonomy" id="151549"/>
    <lineage>
        <taxon>Eukaryota</taxon>
        <taxon>Metazoa</taxon>
        <taxon>Ecdysozoa</taxon>
        <taxon>Arthropoda</taxon>
        <taxon>Hexapoda</taxon>
        <taxon>Insecta</taxon>
        <taxon>Pterygota</taxon>
        <taxon>Neoptera</taxon>
        <taxon>Endopterygota</taxon>
        <taxon>Lepidoptera</taxon>
        <taxon>Glossata</taxon>
        <taxon>Ditrysia</taxon>
        <taxon>Tineoidea</taxon>
        <taxon>Psychidae</taxon>
        <taxon>Oiketicinae</taxon>
        <taxon>Eumeta</taxon>
    </lineage>
</organism>
<dbReference type="OrthoDB" id="425619at2759"/>
<name>A0A4C1V2I1_EUMVA</name>
<evidence type="ECO:0000259" key="1">
    <source>
        <dbReference type="Pfam" id="PF22938"/>
    </source>
</evidence>
<reference evidence="2 3" key="1">
    <citation type="journal article" date="2019" name="Commun. Biol.">
        <title>The bagworm genome reveals a unique fibroin gene that provides high tensile strength.</title>
        <authorList>
            <person name="Kono N."/>
            <person name="Nakamura H."/>
            <person name="Ohtoshi R."/>
            <person name="Tomita M."/>
            <person name="Numata K."/>
            <person name="Arakawa K."/>
        </authorList>
    </citation>
    <scope>NUCLEOTIDE SEQUENCE [LARGE SCALE GENOMIC DNA]</scope>
</reference>
<dbReference type="Proteomes" id="UP000299102">
    <property type="component" value="Unassembled WGS sequence"/>
</dbReference>
<dbReference type="AlphaFoldDB" id="A0A4C1V2I1"/>
<comment type="caution">
    <text evidence="2">The sequence shown here is derived from an EMBL/GenBank/DDBJ whole genome shotgun (WGS) entry which is preliminary data.</text>
</comment>